<dbReference type="GO" id="GO:0005737">
    <property type="term" value="C:cytoplasm"/>
    <property type="evidence" value="ECO:0007669"/>
    <property type="project" value="TreeGrafter"/>
</dbReference>
<dbReference type="Proteomes" id="UP000331127">
    <property type="component" value="Unassembled WGS sequence"/>
</dbReference>
<evidence type="ECO:0000256" key="4">
    <source>
        <dbReference type="ARBA" id="ARBA00023002"/>
    </source>
</evidence>
<evidence type="ECO:0000259" key="5">
    <source>
        <dbReference type="Pfam" id="PF07992"/>
    </source>
</evidence>
<dbReference type="PANTHER" id="PTHR43735:SF3">
    <property type="entry name" value="FERROPTOSIS SUPPRESSOR PROTEIN 1"/>
    <property type="match status" value="1"/>
</dbReference>
<comment type="similarity">
    <text evidence="1">Belongs to the FAD-dependent oxidoreductase family.</text>
</comment>
<evidence type="ECO:0000256" key="1">
    <source>
        <dbReference type="ARBA" id="ARBA00006442"/>
    </source>
</evidence>
<keyword evidence="4" id="KW-0560">Oxidoreductase</keyword>
<comment type="caution">
    <text evidence="6">The sequence shown here is derived from an EMBL/GenBank/DDBJ whole genome shotgun (WGS) entry which is preliminary data.</text>
</comment>
<dbReference type="RefSeq" id="WP_155358323.1">
    <property type="nucleotide sequence ID" value="NZ_BAAAHL010000044.1"/>
</dbReference>
<sequence length="364" mass="38528">MIDNSETRPSVVVLGGGYAGFKLAKALDDIADVTLVDPSDTFMHNAASWRTLVEPDWLDRIFLPLDRLLKHGRFVRDQAVAVDGRQVTLASGGRLEPDYLVLATGSSYPFPAKSDVPDAEQTRARIRDAHEALRGAERVLVVGAGPAGLELAGEIKAFFPAKHVTIADVAPDVMPGPFEQELRDELRAQLDQLGIELKLGSPLTELPAAAPATPASIAITTQAGDELTADIWFRCFGVVPRTGYLTGALAGARNRRGYVRVDKFLRAGGLDRVYAIGDIADADRDTVGSANAQADLVAGNIRSEITGAGEQAAYQQVPPMVIVPLGPEGGAGQLPGQGVFGAETAAGIKGRELFVDVYAGMFDA</sequence>
<protein>
    <submittedName>
        <fullName evidence="6">NADH dehydrogenase</fullName>
    </submittedName>
</protein>
<reference evidence="6 7" key="1">
    <citation type="submission" date="2019-10" db="EMBL/GenBank/DDBJ databases">
        <title>Whole genome shotgun sequence of Acrocarpospora macrocephala NBRC 16266.</title>
        <authorList>
            <person name="Ichikawa N."/>
            <person name="Kimura A."/>
            <person name="Kitahashi Y."/>
            <person name="Komaki H."/>
            <person name="Oguchi A."/>
        </authorList>
    </citation>
    <scope>NUCLEOTIDE SEQUENCE [LARGE SCALE GENOMIC DNA]</scope>
    <source>
        <strain evidence="6 7">NBRC 16266</strain>
    </source>
</reference>
<dbReference type="Pfam" id="PF07992">
    <property type="entry name" value="Pyr_redox_2"/>
    <property type="match status" value="1"/>
</dbReference>
<evidence type="ECO:0000313" key="7">
    <source>
        <dbReference type="Proteomes" id="UP000331127"/>
    </source>
</evidence>
<dbReference type="AlphaFoldDB" id="A0A5M3WXQ5"/>
<dbReference type="GO" id="GO:0050660">
    <property type="term" value="F:flavin adenine dinucleotide binding"/>
    <property type="evidence" value="ECO:0007669"/>
    <property type="project" value="TreeGrafter"/>
</dbReference>
<dbReference type="SUPFAM" id="SSF51905">
    <property type="entry name" value="FAD/NAD(P)-binding domain"/>
    <property type="match status" value="1"/>
</dbReference>
<dbReference type="EMBL" id="BLAE01000042">
    <property type="protein sequence ID" value="GES13042.1"/>
    <property type="molecule type" value="Genomic_DNA"/>
</dbReference>
<evidence type="ECO:0000256" key="2">
    <source>
        <dbReference type="ARBA" id="ARBA00022630"/>
    </source>
</evidence>
<keyword evidence="7" id="KW-1185">Reference proteome</keyword>
<name>A0A5M3WXQ5_9ACTN</name>
<keyword evidence="2" id="KW-0285">Flavoprotein</keyword>
<gene>
    <name evidence="6" type="primary">ndh_1</name>
    <name evidence="6" type="ORF">Amac_066390</name>
</gene>
<dbReference type="Gene3D" id="3.50.50.100">
    <property type="match status" value="1"/>
</dbReference>
<keyword evidence="3" id="KW-0274">FAD</keyword>
<dbReference type="InterPro" id="IPR023753">
    <property type="entry name" value="FAD/NAD-binding_dom"/>
</dbReference>
<dbReference type="PRINTS" id="PR00368">
    <property type="entry name" value="FADPNR"/>
</dbReference>
<evidence type="ECO:0000313" key="6">
    <source>
        <dbReference type="EMBL" id="GES13042.1"/>
    </source>
</evidence>
<accession>A0A5M3WXQ5</accession>
<organism evidence="6 7">
    <name type="scientific">Acrocarpospora macrocephala</name>
    <dbReference type="NCBI Taxonomy" id="150177"/>
    <lineage>
        <taxon>Bacteria</taxon>
        <taxon>Bacillati</taxon>
        <taxon>Actinomycetota</taxon>
        <taxon>Actinomycetes</taxon>
        <taxon>Streptosporangiales</taxon>
        <taxon>Streptosporangiaceae</taxon>
        <taxon>Acrocarpospora</taxon>
    </lineage>
</organism>
<evidence type="ECO:0000256" key="3">
    <source>
        <dbReference type="ARBA" id="ARBA00022827"/>
    </source>
</evidence>
<dbReference type="PANTHER" id="PTHR43735">
    <property type="entry name" value="APOPTOSIS-INDUCING FACTOR 1"/>
    <property type="match status" value="1"/>
</dbReference>
<dbReference type="GO" id="GO:0004174">
    <property type="term" value="F:electron-transferring-flavoprotein dehydrogenase activity"/>
    <property type="evidence" value="ECO:0007669"/>
    <property type="project" value="TreeGrafter"/>
</dbReference>
<dbReference type="OrthoDB" id="3248171at2"/>
<feature type="domain" description="FAD/NAD(P)-binding" evidence="5">
    <location>
        <begin position="10"/>
        <end position="291"/>
    </location>
</feature>
<dbReference type="InterPro" id="IPR036188">
    <property type="entry name" value="FAD/NAD-bd_sf"/>
</dbReference>
<proteinExistence type="inferred from homology"/>